<evidence type="ECO:0000313" key="2">
    <source>
        <dbReference type="EMBL" id="CPR10865.1"/>
    </source>
</evidence>
<gene>
    <name evidence="2" type="ORF">BN971_02136</name>
</gene>
<keyword evidence="1" id="KW-0732">Signal</keyword>
<protein>
    <recommendedName>
        <fullName evidence="4">Secreted protein</fullName>
    </recommendedName>
</protein>
<feature type="chain" id="PRO_5006703776" description="Secreted protein" evidence="1">
    <location>
        <begin position="28"/>
        <end position="165"/>
    </location>
</feature>
<proteinExistence type="predicted"/>
<dbReference type="AlphaFoldDB" id="A0A0U0W7K8"/>
<dbReference type="EMBL" id="CSTD01000002">
    <property type="protein sequence ID" value="CPR10865.1"/>
    <property type="molecule type" value="Genomic_DNA"/>
</dbReference>
<evidence type="ECO:0000256" key="1">
    <source>
        <dbReference type="SAM" id="SignalP"/>
    </source>
</evidence>
<dbReference type="RefSeq" id="WP_085183394.1">
    <property type="nucleotide sequence ID" value="NZ_CSTD01000002.1"/>
</dbReference>
<evidence type="ECO:0000313" key="3">
    <source>
        <dbReference type="Proteomes" id="UP000198875"/>
    </source>
</evidence>
<reference evidence="2 3" key="1">
    <citation type="submission" date="2015-03" db="EMBL/GenBank/DDBJ databases">
        <authorList>
            <person name="Murphy D."/>
        </authorList>
    </citation>
    <scope>NUCLEOTIDE SEQUENCE [LARGE SCALE GENOMIC DNA]</scope>
    <source>
        <strain evidence="2 3">DSM 44277</strain>
    </source>
</reference>
<evidence type="ECO:0008006" key="4">
    <source>
        <dbReference type="Google" id="ProtNLM"/>
    </source>
</evidence>
<dbReference type="OrthoDB" id="4637980at2"/>
<feature type="signal peptide" evidence="1">
    <location>
        <begin position="1"/>
        <end position="27"/>
    </location>
</feature>
<organism evidence="2 3">
    <name type="scientific">Mycobacterium bohemicum DSM 44277</name>
    <dbReference type="NCBI Taxonomy" id="1236609"/>
    <lineage>
        <taxon>Bacteria</taxon>
        <taxon>Bacillati</taxon>
        <taxon>Actinomycetota</taxon>
        <taxon>Actinomycetes</taxon>
        <taxon>Mycobacteriales</taxon>
        <taxon>Mycobacteriaceae</taxon>
        <taxon>Mycobacterium</taxon>
    </lineage>
</organism>
<dbReference type="Proteomes" id="UP000198875">
    <property type="component" value="Unassembled WGS sequence"/>
</dbReference>
<sequence length="165" mass="16969" precursor="true">MHTTARAATCSGAIAAVMLPVTTFAAAAEGGTTVVLDNKLRRCDFSLVQTAAWVPAPALADGTALIHRAGSRVVADVHLYDEPESGTHFDVGLIEEPRAATSSCGPGDAGTAFTGLDTDGAGNGAARVQDTVRPGTTGVWVVVERSNTHSQNPGEFYTSEFLAPV</sequence>
<name>A0A0U0W7K8_MYCBE</name>
<accession>A0A0U0W7K8</accession>